<gene>
    <name evidence="1" type="ORF">MS3_08138</name>
</gene>
<accession>A0A095A2F2</accession>
<protein>
    <submittedName>
        <fullName evidence="1">Uncharacterized protein</fullName>
    </submittedName>
</protein>
<sequence length="88" mass="10232">MLVNEGNIEYGLKKKSDFLEVGTPDGSRRSSTHRCSDVNLNTHRRSAQEDSFMNVKFKLRAKFTQEFRNTGTLIINPYNEKFMESKQI</sequence>
<dbReference type="EMBL" id="KL251263">
    <property type="protein sequence ID" value="KGB39684.1"/>
    <property type="molecule type" value="Genomic_DNA"/>
</dbReference>
<evidence type="ECO:0000313" key="1">
    <source>
        <dbReference type="EMBL" id="KGB39684.1"/>
    </source>
</evidence>
<name>A0A095A2F2_SCHHA</name>
<proteinExistence type="predicted"/>
<reference evidence="1" key="1">
    <citation type="journal article" date="2012" name="Nat. Genet.">
        <title>Whole-genome sequence of Schistosoma haematobium.</title>
        <authorList>
            <person name="Young N.D."/>
            <person name="Jex A.R."/>
            <person name="Li B."/>
            <person name="Liu S."/>
            <person name="Yang L."/>
            <person name="Xiong Z."/>
            <person name="Li Y."/>
            <person name="Cantacessi C."/>
            <person name="Hall R.S."/>
            <person name="Xu X."/>
            <person name="Chen F."/>
            <person name="Wu X."/>
            <person name="Zerlotini A."/>
            <person name="Oliveira G."/>
            <person name="Hofmann A."/>
            <person name="Zhang G."/>
            <person name="Fang X."/>
            <person name="Kang Y."/>
            <person name="Campbell B.E."/>
            <person name="Loukas A."/>
            <person name="Ranganathan S."/>
            <person name="Rollinson D."/>
            <person name="Rinaldi G."/>
            <person name="Brindley P.J."/>
            <person name="Yang H."/>
            <person name="Wang J."/>
            <person name="Wang J."/>
            <person name="Gasser R.B."/>
        </authorList>
    </citation>
    <scope>NUCLEOTIDE SEQUENCE [LARGE SCALE GENOMIC DNA]</scope>
</reference>
<dbReference type="AlphaFoldDB" id="A0A095A2F2"/>
<organism evidence="1">
    <name type="scientific">Schistosoma haematobium</name>
    <name type="common">Blood fluke</name>
    <dbReference type="NCBI Taxonomy" id="6185"/>
    <lineage>
        <taxon>Eukaryota</taxon>
        <taxon>Metazoa</taxon>
        <taxon>Spiralia</taxon>
        <taxon>Lophotrochozoa</taxon>
        <taxon>Platyhelminthes</taxon>
        <taxon>Trematoda</taxon>
        <taxon>Digenea</taxon>
        <taxon>Strigeidida</taxon>
        <taxon>Schistosomatoidea</taxon>
        <taxon>Schistosomatidae</taxon>
        <taxon>Schistosoma</taxon>
    </lineage>
</organism>